<dbReference type="NCBIfam" id="TIGR00254">
    <property type="entry name" value="GGDEF"/>
    <property type="match status" value="1"/>
</dbReference>
<keyword evidence="2" id="KW-0238">DNA-binding</keyword>
<feature type="domain" description="GGDEF" evidence="4">
    <location>
        <begin position="503"/>
        <end position="636"/>
    </location>
</feature>
<dbReference type="RefSeq" id="WP_002851971.1">
    <property type="nucleotide sequence ID" value="NZ_ADKM02000122.1"/>
</dbReference>
<keyword evidence="6" id="KW-1185">Reference proteome</keyword>
<dbReference type="eggNOG" id="COG2199">
    <property type="taxonomic scope" value="Bacteria"/>
</dbReference>
<dbReference type="Gene3D" id="3.40.50.2300">
    <property type="match status" value="2"/>
</dbReference>
<evidence type="ECO:0000256" key="3">
    <source>
        <dbReference type="ARBA" id="ARBA00023163"/>
    </source>
</evidence>
<evidence type="ECO:0000313" key="6">
    <source>
        <dbReference type="Proteomes" id="UP000004259"/>
    </source>
</evidence>
<dbReference type="InterPro" id="IPR043128">
    <property type="entry name" value="Rev_trsase/Diguanyl_cyclase"/>
</dbReference>
<dbReference type="GO" id="GO:0000976">
    <property type="term" value="F:transcription cis-regulatory region binding"/>
    <property type="evidence" value="ECO:0007669"/>
    <property type="project" value="TreeGrafter"/>
</dbReference>
<accession>E9SFZ0</accession>
<dbReference type="InterPro" id="IPR028082">
    <property type="entry name" value="Peripla_BP_I"/>
</dbReference>
<dbReference type="CDD" id="cd06267">
    <property type="entry name" value="PBP1_LacI_sugar_binding-like"/>
    <property type="match status" value="1"/>
</dbReference>
<dbReference type="InterPro" id="IPR046335">
    <property type="entry name" value="LacI/GalR-like_sensor"/>
</dbReference>
<dbReference type="eggNOG" id="COG1609">
    <property type="taxonomic scope" value="Bacteria"/>
</dbReference>
<dbReference type="EMBL" id="ADKM02000122">
    <property type="protein sequence ID" value="EGC01725.1"/>
    <property type="molecule type" value="Genomic_DNA"/>
</dbReference>
<dbReference type="GO" id="GO:0003700">
    <property type="term" value="F:DNA-binding transcription factor activity"/>
    <property type="evidence" value="ECO:0007669"/>
    <property type="project" value="TreeGrafter"/>
</dbReference>
<evidence type="ECO:0000256" key="1">
    <source>
        <dbReference type="ARBA" id="ARBA00023015"/>
    </source>
</evidence>
<dbReference type="STRING" id="246199.CUS_7711"/>
<dbReference type="PROSITE" id="PS50887">
    <property type="entry name" value="GGDEF"/>
    <property type="match status" value="1"/>
</dbReference>
<comment type="caution">
    <text evidence="5">The sequence shown here is derived from an EMBL/GenBank/DDBJ whole genome shotgun (WGS) entry which is preliminary data.</text>
</comment>
<name>E9SFZ0_RUMAL</name>
<evidence type="ECO:0000259" key="4">
    <source>
        <dbReference type="PROSITE" id="PS50887"/>
    </source>
</evidence>
<dbReference type="InterPro" id="IPR029787">
    <property type="entry name" value="Nucleotide_cyclase"/>
</dbReference>
<dbReference type="PANTHER" id="PTHR30146">
    <property type="entry name" value="LACI-RELATED TRANSCRIPTIONAL REPRESSOR"/>
    <property type="match status" value="1"/>
</dbReference>
<organism evidence="5 6">
    <name type="scientific">Ruminococcus albus 8</name>
    <dbReference type="NCBI Taxonomy" id="246199"/>
    <lineage>
        <taxon>Bacteria</taxon>
        <taxon>Bacillati</taxon>
        <taxon>Bacillota</taxon>
        <taxon>Clostridia</taxon>
        <taxon>Eubacteriales</taxon>
        <taxon>Oscillospiraceae</taxon>
        <taxon>Ruminococcus</taxon>
    </lineage>
</organism>
<sequence>MNRSKEIALIMAGLDEEYQRGVLDGIISYAKQNDVNISCFTAFCGVVSGRGFDVGEINIYNLINYKMFDGVILMINTIQDIETKQKLLESAKASLLPVAVFDCDDYPQFINVTIDNKGAMCDIVRHVIEVHGAKDISFISGPKSNPEAMQRYSAYCEVLAEFGLPIDEDKVFFGDFRPSDGRRAVRKMIAEQEKIPDAVICANDAMALAAIKELNKNGIRVPEDVIVTGFDNIYNASHHYPALTTVDRPLAEAGSAACEMVCNAIDCKAWEQTRKLGSKALFSESCGCGNDHSDINAIRTYRKHTYAIIDNNRRDVRLLNSLISEMSEAETPDDCMKRIADNAASLECERLCICLCDDWISSYSVKIENSLIHGYTPKMSAPLIWNKGEVSEVKCFRSSNMDPRPYTTGGNISYYLPLHFRERCLGYAIISNGDFPSHSSVCHSLIMCISESLENIRRLTNLNCVIEELDKLYVIDPLCNIYNRNGFIRAADTKFNECRMLGQKILISFVDMDGLKYINDNYGHSEGDIALKTLASIIKESCDESMVCARFGGDEFIILGVNAEEEDISKVEDAIMKRIEHKNKLMSKPYKVEGSIGSVVTRISDDMTLFKLITKADEIMYEQKKRKRNSRYLRRY</sequence>
<protein>
    <submittedName>
        <fullName evidence="5">Diguanylate cyclase (GGDEF) domain protein</fullName>
    </submittedName>
</protein>
<dbReference type="OrthoDB" id="56125at2"/>
<keyword evidence="1" id="KW-0805">Transcription regulation</keyword>
<gene>
    <name evidence="5" type="ORF">CUS_7711</name>
</gene>
<reference evidence="5 6" key="1">
    <citation type="submission" date="2011-02" db="EMBL/GenBank/DDBJ databases">
        <authorList>
            <person name="Nelson K.E."/>
            <person name="Sutton G."/>
            <person name="Torralba M."/>
            <person name="Durkin S."/>
            <person name="Harkins D."/>
            <person name="Montgomery R."/>
            <person name="Ziemer C."/>
            <person name="Klaassens E."/>
            <person name="Ocuiv P."/>
            <person name="Morrison M."/>
        </authorList>
    </citation>
    <scope>NUCLEOTIDE SEQUENCE [LARGE SCALE GENOMIC DNA]</scope>
    <source>
        <strain evidence="5 6">8</strain>
    </source>
</reference>
<dbReference type="PANTHER" id="PTHR30146:SF24">
    <property type="entry name" value="XYLOSE OPERON REGULATORY PROTEIN"/>
    <property type="match status" value="1"/>
</dbReference>
<evidence type="ECO:0000256" key="2">
    <source>
        <dbReference type="ARBA" id="ARBA00023125"/>
    </source>
</evidence>
<dbReference type="Gene3D" id="3.30.70.270">
    <property type="match status" value="1"/>
</dbReference>
<dbReference type="InterPro" id="IPR000160">
    <property type="entry name" value="GGDEF_dom"/>
</dbReference>
<dbReference type="SUPFAM" id="SSF53822">
    <property type="entry name" value="Periplasmic binding protein-like I"/>
    <property type="match status" value="1"/>
</dbReference>
<keyword evidence="3" id="KW-0804">Transcription</keyword>
<dbReference type="Pfam" id="PF00990">
    <property type="entry name" value="GGDEF"/>
    <property type="match status" value="1"/>
</dbReference>
<evidence type="ECO:0000313" key="5">
    <source>
        <dbReference type="EMBL" id="EGC01725.1"/>
    </source>
</evidence>
<dbReference type="Proteomes" id="UP000004259">
    <property type="component" value="Unassembled WGS sequence"/>
</dbReference>
<dbReference type="AlphaFoldDB" id="E9SFZ0"/>
<dbReference type="SUPFAM" id="SSF55073">
    <property type="entry name" value="Nucleotide cyclase"/>
    <property type="match status" value="1"/>
</dbReference>
<dbReference type="CDD" id="cd01949">
    <property type="entry name" value="GGDEF"/>
    <property type="match status" value="1"/>
</dbReference>
<dbReference type="Pfam" id="PF13377">
    <property type="entry name" value="Peripla_BP_3"/>
    <property type="match status" value="1"/>
</dbReference>
<dbReference type="SMART" id="SM00267">
    <property type="entry name" value="GGDEF"/>
    <property type="match status" value="1"/>
</dbReference>
<proteinExistence type="predicted"/>